<organism evidence="1 2">
    <name type="scientific">Pseudoduganella namucuonensis</name>
    <dbReference type="NCBI Taxonomy" id="1035707"/>
    <lineage>
        <taxon>Bacteria</taxon>
        <taxon>Pseudomonadati</taxon>
        <taxon>Pseudomonadota</taxon>
        <taxon>Betaproteobacteria</taxon>
        <taxon>Burkholderiales</taxon>
        <taxon>Oxalobacteraceae</taxon>
        <taxon>Telluria group</taxon>
        <taxon>Pseudoduganella</taxon>
    </lineage>
</organism>
<dbReference type="Proteomes" id="UP000199391">
    <property type="component" value="Unassembled WGS sequence"/>
</dbReference>
<dbReference type="EMBL" id="FPBO01000015">
    <property type="protein sequence ID" value="SFU92887.1"/>
    <property type="molecule type" value="Genomic_DNA"/>
</dbReference>
<protein>
    <submittedName>
        <fullName evidence="1">Uncharacterized protein</fullName>
    </submittedName>
</protein>
<keyword evidence="2" id="KW-1185">Reference proteome</keyword>
<dbReference type="AlphaFoldDB" id="A0A1I7K607"/>
<gene>
    <name evidence="1" type="ORF">SAMN05216552_101523</name>
</gene>
<evidence type="ECO:0000313" key="1">
    <source>
        <dbReference type="EMBL" id="SFU92887.1"/>
    </source>
</evidence>
<proteinExistence type="predicted"/>
<dbReference type="STRING" id="1035707.SAMN05216552_101523"/>
<accession>A0A1I7K607</accession>
<name>A0A1I7K607_9BURK</name>
<evidence type="ECO:0000313" key="2">
    <source>
        <dbReference type="Proteomes" id="UP000199391"/>
    </source>
</evidence>
<dbReference type="RefSeq" id="WP_177307267.1">
    <property type="nucleotide sequence ID" value="NZ_FPBO01000015.1"/>
</dbReference>
<sequence>MFSHTGLVVHLPPEAAKHSIAMENATAWPYEERRPLKVYAGDIPF</sequence>
<reference evidence="2" key="1">
    <citation type="submission" date="2016-10" db="EMBL/GenBank/DDBJ databases">
        <authorList>
            <person name="Varghese N."/>
            <person name="Submissions S."/>
        </authorList>
    </citation>
    <scope>NUCLEOTIDE SEQUENCE [LARGE SCALE GENOMIC DNA]</scope>
    <source>
        <strain evidence="2">CGMCC 1.11014</strain>
    </source>
</reference>